<dbReference type="AlphaFoldDB" id="A0A9K3N0U8"/>
<proteinExistence type="predicted"/>
<dbReference type="Proteomes" id="UP000215914">
    <property type="component" value="Unassembled WGS sequence"/>
</dbReference>
<dbReference type="Gramene" id="mRNA:HanXRQr2_Chr11g0501551">
    <property type="protein sequence ID" value="mRNA:HanXRQr2_Chr11g0501551"/>
    <property type="gene ID" value="HanXRQr2_Chr11g0501551"/>
</dbReference>
<organism evidence="1 2">
    <name type="scientific">Helianthus annuus</name>
    <name type="common">Common sunflower</name>
    <dbReference type="NCBI Taxonomy" id="4232"/>
    <lineage>
        <taxon>Eukaryota</taxon>
        <taxon>Viridiplantae</taxon>
        <taxon>Streptophyta</taxon>
        <taxon>Embryophyta</taxon>
        <taxon>Tracheophyta</taxon>
        <taxon>Spermatophyta</taxon>
        <taxon>Magnoliopsida</taxon>
        <taxon>eudicotyledons</taxon>
        <taxon>Gunneridae</taxon>
        <taxon>Pentapetalae</taxon>
        <taxon>asterids</taxon>
        <taxon>campanulids</taxon>
        <taxon>Asterales</taxon>
        <taxon>Asteraceae</taxon>
        <taxon>Asteroideae</taxon>
        <taxon>Heliantheae alliance</taxon>
        <taxon>Heliantheae</taxon>
        <taxon>Helianthus</taxon>
    </lineage>
</organism>
<sequence>MSGHCTGFQDKIRRCWYISPKISNNVEFTHQMLSTMKCCVIN</sequence>
<comment type="caution">
    <text evidence="1">The sequence shown here is derived from an EMBL/GenBank/DDBJ whole genome shotgun (WGS) entry which is preliminary data.</text>
</comment>
<dbReference type="EMBL" id="MNCJ02000326">
    <property type="protein sequence ID" value="KAF5782887.1"/>
    <property type="molecule type" value="Genomic_DNA"/>
</dbReference>
<keyword evidence="2" id="KW-1185">Reference proteome</keyword>
<accession>A0A9K3N0U8</accession>
<evidence type="ECO:0000313" key="2">
    <source>
        <dbReference type="Proteomes" id="UP000215914"/>
    </source>
</evidence>
<name>A0A9K3N0U8_HELAN</name>
<protein>
    <submittedName>
        <fullName evidence="1">Uncharacterized protein</fullName>
    </submittedName>
</protein>
<reference evidence="1" key="2">
    <citation type="submission" date="2020-06" db="EMBL/GenBank/DDBJ databases">
        <title>Helianthus annuus Genome sequencing and assembly Release 2.</title>
        <authorList>
            <person name="Gouzy J."/>
            <person name="Langlade N."/>
            <person name="Munos S."/>
        </authorList>
    </citation>
    <scope>NUCLEOTIDE SEQUENCE</scope>
    <source>
        <tissue evidence="1">Leaves</tissue>
    </source>
</reference>
<reference evidence="1" key="1">
    <citation type="journal article" date="2017" name="Nature">
        <title>The sunflower genome provides insights into oil metabolism, flowering and Asterid evolution.</title>
        <authorList>
            <person name="Badouin H."/>
            <person name="Gouzy J."/>
            <person name="Grassa C.J."/>
            <person name="Murat F."/>
            <person name="Staton S.E."/>
            <person name="Cottret L."/>
            <person name="Lelandais-Briere C."/>
            <person name="Owens G.L."/>
            <person name="Carrere S."/>
            <person name="Mayjonade B."/>
            <person name="Legrand L."/>
            <person name="Gill N."/>
            <person name="Kane N.C."/>
            <person name="Bowers J.E."/>
            <person name="Hubner S."/>
            <person name="Bellec A."/>
            <person name="Berard A."/>
            <person name="Berges H."/>
            <person name="Blanchet N."/>
            <person name="Boniface M.C."/>
            <person name="Brunel D."/>
            <person name="Catrice O."/>
            <person name="Chaidir N."/>
            <person name="Claudel C."/>
            <person name="Donnadieu C."/>
            <person name="Faraut T."/>
            <person name="Fievet G."/>
            <person name="Helmstetter N."/>
            <person name="King M."/>
            <person name="Knapp S.J."/>
            <person name="Lai Z."/>
            <person name="Le Paslier M.C."/>
            <person name="Lippi Y."/>
            <person name="Lorenzon L."/>
            <person name="Mandel J.R."/>
            <person name="Marage G."/>
            <person name="Marchand G."/>
            <person name="Marquand E."/>
            <person name="Bret-Mestries E."/>
            <person name="Morien E."/>
            <person name="Nambeesan S."/>
            <person name="Nguyen T."/>
            <person name="Pegot-Espagnet P."/>
            <person name="Pouilly N."/>
            <person name="Raftis F."/>
            <person name="Sallet E."/>
            <person name="Schiex T."/>
            <person name="Thomas J."/>
            <person name="Vandecasteele C."/>
            <person name="Vares D."/>
            <person name="Vear F."/>
            <person name="Vautrin S."/>
            <person name="Crespi M."/>
            <person name="Mangin B."/>
            <person name="Burke J.M."/>
            <person name="Salse J."/>
            <person name="Munos S."/>
            <person name="Vincourt P."/>
            <person name="Rieseberg L.H."/>
            <person name="Langlade N.B."/>
        </authorList>
    </citation>
    <scope>NUCLEOTIDE SEQUENCE</scope>
    <source>
        <tissue evidence="1">Leaves</tissue>
    </source>
</reference>
<gene>
    <name evidence="1" type="ORF">HanXRQr2_Chr11g0501551</name>
</gene>
<evidence type="ECO:0000313" key="1">
    <source>
        <dbReference type="EMBL" id="KAF5782887.1"/>
    </source>
</evidence>